<comment type="caution">
    <text evidence="14">The sequence shown here is derived from an EMBL/GenBank/DDBJ whole genome shotgun (WGS) entry which is preliminary data.</text>
</comment>
<evidence type="ECO:0000256" key="10">
    <source>
        <dbReference type="ARBA" id="ARBA00023204"/>
    </source>
</evidence>
<keyword evidence="7 13" id="KW-0378">Hydrolase</keyword>
<dbReference type="GO" id="GO:0008821">
    <property type="term" value="F:crossover junction DNA endonuclease activity"/>
    <property type="evidence" value="ECO:0007669"/>
    <property type="project" value="UniProtKB-EC"/>
</dbReference>
<feature type="binding site" evidence="13">
    <location>
        <position position="53"/>
    </location>
    <ligand>
        <name>Mg(2+)</name>
        <dbReference type="ChEBI" id="CHEBI:18420"/>
    </ligand>
</feature>
<evidence type="ECO:0000256" key="11">
    <source>
        <dbReference type="ARBA" id="ARBA00023447"/>
    </source>
</evidence>
<organism evidence="14 15">
    <name type="scientific">Bacillus subtilis subsp. subtilis</name>
    <dbReference type="NCBI Taxonomy" id="135461"/>
    <lineage>
        <taxon>Bacteria</taxon>
        <taxon>Bacillati</taxon>
        <taxon>Bacillota</taxon>
        <taxon>Bacilli</taxon>
        <taxon>Bacillales</taxon>
        <taxon>Bacillaceae</taxon>
        <taxon>Bacillus</taxon>
    </lineage>
</organism>
<evidence type="ECO:0000256" key="8">
    <source>
        <dbReference type="ARBA" id="ARBA00022842"/>
    </source>
</evidence>
<keyword evidence="5 13" id="KW-0255">Endonuclease</keyword>
<dbReference type="GO" id="GO:0006310">
    <property type="term" value="P:DNA recombination"/>
    <property type="evidence" value="ECO:0007669"/>
    <property type="project" value="UniProtKB-UniRule"/>
</dbReference>
<dbReference type="InterPro" id="IPR011335">
    <property type="entry name" value="Restrct_endonuc-II-like"/>
</dbReference>
<dbReference type="EMBL" id="JSXS01000013">
    <property type="protein sequence ID" value="KIL33443.1"/>
    <property type="molecule type" value="Genomic_DNA"/>
</dbReference>
<dbReference type="RefSeq" id="WP_052470530.1">
    <property type="nucleotide sequence ID" value="NZ_JSXS01000013.1"/>
</dbReference>
<keyword evidence="3 13" id="KW-0540">Nuclease</keyword>
<dbReference type="HAMAP" id="MF_00130">
    <property type="entry name" value="RecU"/>
    <property type="match status" value="1"/>
</dbReference>
<dbReference type="GO" id="GO:0005737">
    <property type="term" value="C:cytoplasm"/>
    <property type="evidence" value="ECO:0007669"/>
    <property type="project" value="UniProtKB-SubCell"/>
</dbReference>
<comment type="cofactor">
    <cofactor evidence="13">
        <name>Mg(2+)</name>
        <dbReference type="ChEBI" id="CHEBI:18420"/>
    </cofactor>
    <text evidence="13">Binds 1 Mg(2+) ion per subunit.</text>
</comment>
<dbReference type="GO" id="GO:0000287">
    <property type="term" value="F:magnesium ion binding"/>
    <property type="evidence" value="ECO:0007669"/>
    <property type="project" value="UniProtKB-UniRule"/>
</dbReference>
<accession>A0ABD3ZYT1</accession>
<reference evidence="14 15" key="1">
    <citation type="submission" date="2014-11" db="EMBL/GenBank/DDBJ databases">
        <title>Draft Genome Sequences of Nine Bacillus subtilis Strains that Form Spores with High Heat-Resistance.</title>
        <authorList>
            <person name="Krawcyk A.O."/>
            <person name="Berendsen E.M."/>
            <person name="de Jong A."/>
            <person name="Holsappel S."/>
            <person name="Eijlander R.T."/>
            <person name="Wells-Bennik M."/>
            <person name="Kuipers O.P."/>
        </authorList>
    </citation>
    <scope>NUCLEOTIDE SEQUENCE [LARGE SCALE GENOMIC DNA]</scope>
    <source>
        <strain evidence="14 15">B4067</strain>
    </source>
</reference>
<dbReference type="InterPro" id="IPR011856">
    <property type="entry name" value="tRNA_endonuc-like_dom_sf"/>
</dbReference>
<comment type="function">
    <text evidence="13">Endonuclease that resolves Holliday junction intermediates in genetic recombination. Cleaves mobile four-strand junctions by introducing symmetrical nicks in paired strands. Promotes annealing of linear ssDNA with homologous dsDNA. Required for DNA repair, homologous recombination and chromosome segregation.</text>
</comment>
<evidence type="ECO:0000256" key="13">
    <source>
        <dbReference type="HAMAP-Rule" id="MF_00130"/>
    </source>
</evidence>
<keyword evidence="6 13" id="KW-0227">DNA damage</keyword>
<evidence type="ECO:0000256" key="4">
    <source>
        <dbReference type="ARBA" id="ARBA00022723"/>
    </source>
</evidence>
<evidence type="ECO:0000256" key="9">
    <source>
        <dbReference type="ARBA" id="ARBA00023172"/>
    </source>
</evidence>
<comment type="catalytic activity">
    <reaction evidence="13">
        <text>Endonucleolytic cleavage at a junction such as a reciprocal single-stranded crossover between two homologous DNA duplexes (Holliday junction).</text>
        <dbReference type="EC" id="3.1.21.10"/>
    </reaction>
</comment>
<dbReference type="PIRSF" id="PIRSF037785">
    <property type="entry name" value="RecU"/>
    <property type="match status" value="1"/>
</dbReference>
<dbReference type="GO" id="GO:0007059">
    <property type="term" value="P:chromosome segregation"/>
    <property type="evidence" value="ECO:0007669"/>
    <property type="project" value="UniProtKB-UniRule"/>
</dbReference>
<evidence type="ECO:0000256" key="3">
    <source>
        <dbReference type="ARBA" id="ARBA00022722"/>
    </source>
</evidence>
<keyword evidence="2 13" id="KW-0963">Cytoplasm</keyword>
<dbReference type="CDD" id="cd22354">
    <property type="entry name" value="RecU-like"/>
    <property type="match status" value="1"/>
</dbReference>
<evidence type="ECO:0000313" key="15">
    <source>
        <dbReference type="Proteomes" id="UP000031970"/>
    </source>
</evidence>
<dbReference type="InterPro" id="IPR004612">
    <property type="entry name" value="Resolv_RecU"/>
</dbReference>
<protein>
    <recommendedName>
        <fullName evidence="12 13">Holliday junction resolvase RecU</fullName>
        <ecNumber evidence="13">3.1.21.10</ecNumber>
    </recommendedName>
    <alternativeName>
        <fullName evidence="13">Recombination protein U homolog</fullName>
    </alternativeName>
</protein>
<evidence type="ECO:0000256" key="5">
    <source>
        <dbReference type="ARBA" id="ARBA00022759"/>
    </source>
</evidence>
<keyword evidence="10 13" id="KW-0234">DNA repair</keyword>
<keyword evidence="8 13" id="KW-0460">Magnesium</keyword>
<sequence length="177" mass="20464">MINYANRGKGLQLLVNQTNAVYKHKGWALVDEVATPTKNIRGRIVYEKKSTVDYVGIAQGRGIAFDAKATQINTRFELKNVHDHQVEYLKRFMDQGGISFLLIEFSKLREFYFVRMPFFLKYWEAAKDNGPKSIPYQDIYLNCDPIRTRRGVPLDYLELCFQNVEKSKSLSKVGGEI</sequence>
<comment type="similarity">
    <text evidence="11 13">Belongs to the RecU family.</text>
</comment>
<feature type="site" description="Transition state stabilizer" evidence="13">
    <location>
        <position position="68"/>
    </location>
</feature>
<dbReference type="GO" id="GO:0006281">
    <property type="term" value="P:DNA repair"/>
    <property type="evidence" value="ECO:0007669"/>
    <property type="project" value="UniProtKB-UniRule"/>
</dbReference>
<feature type="binding site" evidence="13">
    <location>
        <position position="66"/>
    </location>
    <ligand>
        <name>Mg(2+)</name>
        <dbReference type="ChEBI" id="CHEBI:18420"/>
    </ligand>
</feature>
<evidence type="ECO:0000256" key="2">
    <source>
        <dbReference type="ARBA" id="ARBA00022490"/>
    </source>
</evidence>
<proteinExistence type="inferred from homology"/>
<evidence type="ECO:0000256" key="6">
    <source>
        <dbReference type="ARBA" id="ARBA00022763"/>
    </source>
</evidence>
<evidence type="ECO:0000256" key="7">
    <source>
        <dbReference type="ARBA" id="ARBA00022801"/>
    </source>
</evidence>
<dbReference type="Gene3D" id="3.40.1350.10">
    <property type="match status" value="1"/>
</dbReference>
<dbReference type="EC" id="3.1.21.10" evidence="13"/>
<evidence type="ECO:0000256" key="12">
    <source>
        <dbReference type="ARBA" id="ARBA00029523"/>
    </source>
</evidence>
<feature type="binding site" evidence="13">
    <location>
        <position position="51"/>
    </location>
    <ligand>
        <name>Mg(2+)</name>
        <dbReference type="ChEBI" id="CHEBI:18420"/>
    </ligand>
</feature>
<gene>
    <name evidence="13" type="primary">recU</name>
    <name evidence="14" type="ORF">B4067_4662</name>
</gene>
<dbReference type="SUPFAM" id="SSF52980">
    <property type="entry name" value="Restriction endonuclease-like"/>
    <property type="match status" value="1"/>
</dbReference>
<dbReference type="AlphaFoldDB" id="A0ABD3ZYT1"/>
<dbReference type="Proteomes" id="UP000031970">
    <property type="component" value="Unassembled WGS sequence"/>
</dbReference>
<comment type="subcellular location">
    <subcellularLocation>
        <location evidence="1 13">Cytoplasm</location>
    </subcellularLocation>
</comment>
<evidence type="ECO:0000313" key="14">
    <source>
        <dbReference type="EMBL" id="KIL33443.1"/>
    </source>
</evidence>
<evidence type="ECO:0000256" key="1">
    <source>
        <dbReference type="ARBA" id="ARBA00004496"/>
    </source>
</evidence>
<name>A0ABD3ZYT1_BACIU</name>
<keyword evidence="9 13" id="KW-0233">DNA recombination</keyword>
<feature type="binding site" evidence="13">
    <location>
        <position position="85"/>
    </location>
    <ligand>
        <name>Mg(2+)</name>
        <dbReference type="ChEBI" id="CHEBI:18420"/>
    </ligand>
</feature>
<dbReference type="Pfam" id="PF03838">
    <property type="entry name" value="RecU"/>
    <property type="match status" value="1"/>
</dbReference>
<keyword evidence="4 13" id="KW-0479">Metal-binding</keyword>